<dbReference type="Gene3D" id="2.60.40.2910">
    <property type="match status" value="1"/>
</dbReference>
<dbReference type="EMBL" id="DABHBA010000062">
    <property type="protein sequence ID" value="HAJ1102654.1"/>
    <property type="molecule type" value="Genomic_DNA"/>
</dbReference>
<dbReference type="AlphaFoldDB" id="A0A773J365"/>
<reference evidence="1" key="2">
    <citation type="submission" date="2019-09" db="EMBL/GenBank/DDBJ databases">
        <authorList>
            <consortium name="NCBI Pathogen Detection Project"/>
        </authorList>
    </citation>
    <scope>NUCLEOTIDE SEQUENCE</scope>
    <source>
        <strain evidence="1">EC00618</strain>
        <strain evidence="2">EC00636</strain>
    </source>
</reference>
<evidence type="ECO:0000313" key="2">
    <source>
        <dbReference type="EMBL" id="HAJ1102654.1"/>
    </source>
</evidence>
<reference evidence="1" key="1">
    <citation type="journal article" date="2018" name="Genome Biol.">
        <title>SKESA: strategic k-mer extension for scrupulous assemblies.</title>
        <authorList>
            <person name="Souvorov A."/>
            <person name="Agarwala R."/>
            <person name="Lipman D.J."/>
        </authorList>
    </citation>
    <scope>NUCLEOTIDE SEQUENCE [LARGE SCALE GENOMIC DNA]</scope>
    <source>
        <strain evidence="1">EC00618</strain>
        <strain evidence="2">EC00636</strain>
    </source>
</reference>
<accession>A0A773J365</accession>
<gene>
    <name evidence="1" type="ORF">HL563_22645</name>
    <name evidence="2" type="ORF">HL625_23560</name>
</gene>
<protein>
    <submittedName>
        <fullName evidence="1">Uncharacterized protein</fullName>
    </submittedName>
</protein>
<organism evidence="1">
    <name type="scientific">Escherichia coli</name>
    <dbReference type="NCBI Taxonomy" id="562"/>
    <lineage>
        <taxon>Bacteria</taxon>
        <taxon>Pseudomonadati</taxon>
        <taxon>Pseudomonadota</taxon>
        <taxon>Gammaproteobacteria</taxon>
        <taxon>Enterobacterales</taxon>
        <taxon>Enterobacteriaceae</taxon>
        <taxon>Escherichia</taxon>
    </lineage>
</organism>
<comment type="caution">
    <text evidence="1">The sequence shown here is derived from an EMBL/GenBank/DDBJ whole genome shotgun (WGS) entry which is preliminary data.</text>
</comment>
<dbReference type="RefSeq" id="WP_128549166.1">
    <property type="nucleotide sequence ID" value="NZ_AP021935.1"/>
</dbReference>
<dbReference type="EMBL" id="DABGYN010000058">
    <property type="protein sequence ID" value="HAJ0836476.1"/>
    <property type="molecule type" value="Genomic_DNA"/>
</dbReference>
<name>A0A773J365_ECOLX</name>
<proteinExistence type="predicted"/>
<sequence>MAKTSPPSTTISSDSTAFAQGTIVITNNCKVSITTPTKIERPATEATKTDYVTFNITQTPSCANIGSRIAYWSEGSQSAFRMVNTSNPTSFYTFKTVSESPVTDTRYGGGKMYGLARAGVRSLNVSIQIPQANNYLPGQYTIGLNAGLVIN</sequence>
<evidence type="ECO:0000313" key="1">
    <source>
        <dbReference type="EMBL" id="HAJ0836476.1"/>
    </source>
</evidence>